<evidence type="ECO:0000313" key="7">
    <source>
        <dbReference type="EMBL" id="CAL5222345.1"/>
    </source>
</evidence>
<evidence type="ECO:0000256" key="3">
    <source>
        <dbReference type="ARBA" id="ARBA00022723"/>
    </source>
</evidence>
<dbReference type="Proteomes" id="UP001497392">
    <property type="component" value="Unassembled WGS sequence"/>
</dbReference>
<reference evidence="7 8" key="1">
    <citation type="submission" date="2024-06" db="EMBL/GenBank/DDBJ databases">
        <authorList>
            <person name="Kraege A."/>
            <person name="Thomma B."/>
        </authorList>
    </citation>
    <scope>NUCLEOTIDE SEQUENCE [LARGE SCALE GENOMIC DNA]</scope>
</reference>
<dbReference type="Pfam" id="PF02900">
    <property type="entry name" value="LigB"/>
    <property type="match status" value="1"/>
</dbReference>
<protein>
    <submittedName>
        <fullName evidence="7">G4696 protein</fullName>
    </submittedName>
</protein>
<accession>A0ABP1FUX5</accession>
<dbReference type="PANTHER" id="PTHR30096:SF0">
    <property type="entry name" value="4,5-DOPA DIOXYGENASE EXTRADIOL-LIKE PROTEIN"/>
    <property type="match status" value="1"/>
</dbReference>
<keyword evidence="4" id="KW-0862">Zinc</keyword>
<evidence type="ECO:0000313" key="8">
    <source>
        <dbReference type="Proteomes" id="UP001497392"/>
    </source>
</evidence>
<keyword evidence="3" id="KW-0479">Metal-binding</keyword>
<dbReference type="EMBL" id="CAXHTA020000007">
    <property type="protein sequence ID" value="CAL5222345.1"/>
    <property type="molecule type" value="Genomic_DNA"/>
</dbReference>
<keyword evidence="5" id="KW-0560">Oxidoreductase</keyword>
<dbReference type="PANTHER" id="PTHR30096">
    <property type="entry name" value="4,5-DOPA DIOXYGENASE EXTRADIOL-LIKE PROTEIN"/>
    <property type="match status" value="1"/>
</dbReference>
<dbReference type="SUPFAM" id="SSF53213">
    <property type="entry name" value="LigB-like"/>
    <property type="match status" value="1"/>
</dbReference>
<evidence type="ECO:0000256" key="1">
    <source>
        <dbReference type="ARBA" id="ARBA00001947"/>
    </source>
</evidence>
<dbReference type="InterPro" id="IPR004183">
    <property type="entry name" value="Xdiol_dOase_suB"/>
</dbReference>
<feature type="domain" description="Extradiol ring-cleavage dioxygenase class III enzyme subunit B" evidence="6">
    <location>
        <begin position="6"/>
        <end position="248"/>
    </location>
</feature>
<dbReference type="InterPro" id="IPR014436">
    <property type="entry name" value="Extradiol_dOase_DODA"/>
</dbReference>
<dbReference type="Gene3D" id="3.40.830.10">
    <property type="entry name" value="LigB-like"/>
    <property type="match status" value="1"/>
</dbReference>
<evidence type="ECO:0000256" key="4">
    <source>
        <dbReference type="ARBA" id="ARBA00022833"/>
    </source>
</evidence>
<evidence type="ECO:0000259" key="6">
    <source>
        <dbReference type="Pfam" id="PF02900"/>
    </source>
</evidence>
<proteinExistence type="inferred from homology"/>
<sequence>MALKQPAVFVAHGGGPSPLLSDPSHQGLTSWLQHFPSLLKSDPKAIMVISAHWEERQPTLTSGAAPPLIYDYYGFPPEAYKITYPAPGYPELAEYAADLLRKAGFHPALTDTRGFDHGTFVPLKLAFPAATIPVLQLSLLASMDAKEHIRMGQAVGPLRDEGVLLFGSGLSYHSMPGFSRNGGISHASAASKEFDGFLQDVVANPEFSPDQRLQLLEDWEKGPSARECQPREDHLLPLHVIAGAAGGEAGRITYDEELMGVKVSSFQFD</sequence>
<dbReference type="CDD" id="cd07363">
    <property type="entry name" value="45_DOPA_Dioxygenase"/>
    <property type="match status" value="1"/>
</dbReference>
<evidence type="ECO:0000256" key="2">
    <source>
        <dbReference type="ARBA" id="ARBA00007581"/>
    </source>
</evidence>
<comment type="cofactor">
    <cofactor evidence="1">
        <name>Zn(2+)</name>
        <dbReference type="ChEBI" id="CHEBI:29105"/>
    </cofactor>
</comment>
<comment type="similarity">
    <text evidence="2">Belongs to the DODA-type extradiol aromatic ring-opening dioxygenase family.</text>
</comment>
<comment type="caution">
    <text evidence="7">The sequence shown here is derived from an EMBL/GenBank/DDBJ whole genome shotgun (WGS) entry which is preliminary data.</text>
</comment>
<keyword evidence="8" id="KW-1185">Reference proteome</keyword>
<dbReference type="PIRSF" id="PIRSF006157">
    <property type="entry name" value="Doxgns_DODA"/>
    <property type="match status" value="1"/>
</dbReference>
<name>A0ABP1FUX5_9CHLO</name>
<evidence type="ECO:0000256" key="5">
    <source>
        <dbReference type="ARBA" id="ARBA00023002"/>
    </source>
</evidence>
<organism evidence="7 8">
    <name type="scientific">Coccomyxa viridis</name>
    <dbReference type="NCBI Taxonomy" id="1274662"/>
    <lineage>
        <taxon>Eukaryota</taxon>
        <taxon>Viridiplantae</taxon>
        <taxon>Chlorophyta</taxon>
        <taxon>core chlorophytes</taxon>
        <taxon>Trebouxiophyceae</taxon>
        <taxon>Trebouxiophyceae incertae sedis</taxon>
        <taxon>Coccomyxaceae</taxon>
        <taxon>Coccomyxa</taxon>
    </lineage>
</organism>
<gene>
    <name evidence="7" type="primary">g4696</name>
    <name evidence="7" type="ORF">VP750_LOCUS4004</name>
</gene>